<dbReference type="RefSeq" id="WP_271052012.1">
    <property type="nucleotide sequence ID" value="NZ_JAQIIO010000001.1"/>
</dbReference>
<name>A0ABT4VWC2_9RHOB</name>
<evidence type="ECO:0000256" key="4">
    <source>
        <dbReference type="ARBA" id="ARBA00022692"/>
    </source>
</evidence>
<dbReference type="SMART" id="SM01207">
    <property type="entry name" value="G3P_acyltransf"/>
    <property type="match status" value="1"/>
</dbReference>
<keyword evidence="1 10" id="KW-1003">Cell membrane</keyword>
<feature type="transmembrane region" description="Helical" evidence="10">
    <location>
        <begin position="117"/>
        <end position="142"/>
    </location>
</feature>
<sequence>MPDITSAPVALILVAVLGYLLGSIPFGIVIARLFGLGDLRQIGSGNIGATNVLRTGNKLAAFLTLIGDAGKGGAAVLIARFLIGEDAAQVAGFFAFLGHCFPVFLRFKGGKGVATWLGTMLALSFPLGLAACGAWLVTAVIFRISSLSALVAAALSPMVALLLGKGSLTFLAAALAVLIFYRHKANITRILKGEEPKIGKKE</sequence>
<evidence type="ECO:0000313" key="12">
    <source>
        <dbReference type="Proteomes" id="UP001528040"/>
    </source>
</evidence>
<keyword evidence="7 10" id="KW-0472">Membrane</keyword>
<keyword evidence="12" id="KW-1185">Reference proteome</keyword>
<keyword evidence="9 10" id="KW-1208">Phospholipid metabolism</keyword>
<dbReference type="EMBL" id="JAQIIO010000001">
    <property type="protein sequence ID" value="MDA5092532.1"/>
    <property type="molecule type" value="Genomic_DNA"/>
</dbReference>
<evidence type="ECO:0000256" key="3">
    <source>
        <dbReference type="ARBA" id="ARBA00022679"/>
    </source>
</evidence>
<organism evidence="11 12">
    <name type="scientific">Aliiroseovarius salicola</name>
    <dbReference type="NCBI Taxonomy" id="3009082"/>
    <lineage>
        <taxon>Bacteria</taxon>
        <taxon>Pseudomonadati</taxon>
        <taxon>Pseudomonadota</taxon>
        <taxon>Alphaproteobacteria</taxon>
        <taxon>Rhodobacterales</taxon>
        <taxon>Paracoccaceae</taxon>
        <taxon>Aliiroseovarius</taxon>
    </lineage>
</organism>
<comment type="pathway">
    <text evidence="10">Lipid metabolism; phospholipid metabolism.</text>
</comment>
<gene>
    <name evidence="10 11" type="primary">plsY</name>
    <name evidence="11" type="ORF">O2N63_00315</name>
</gene>
<comment type="function">
    <text evidence="10">Catalyzes the transfer of an acyl group from acyl-phosphate (acyl-PO(4)) to glycerol-3-phosphate (G3P) to form lysophosphatidic acid (LPA). This enzyme utilizes acyl-phosphate as fatty acyl donor, but not acyl-CoA or acyl-ACP.</text>
</comment>
<comment type="subunit">
    <text evidence="10">Probably interacts with PlsX.</text>
</comment>
<evidence type="ECO:0000256" key="8">
    <source>
        <dbReference type="ARBA" id="ARBA00023209"/>
    </source>
</evidence>
<feature type="transmembrane region" description="Helical" evidence="10">
    <location>
        <begin position="12"/>
        <end position="34"/>
    </location>
</feature>
<dbReference type="EC" id="2.3.1.275" evidence="10"/>
<comment type="catalytic activity">
    <reaction evidence="10">
        <text>an acyl phosphate + sn-glycerol 3-phosphate = a 1-acyl-sn-glycero-3-phosphate + phosphate</text>
        <dbReference type="Rhea" id="RHEA:34075"/>
        <dbReference type="ChEBI" id="CHEBI:43474"/>
        <dbReference type="ChEBI" id="CHEBI:57597"/>
        <dbReference type="ChEBI" id="CHEBI:57970"/>
        <dbReference type="ChEBI" id="CHEBI:59918"/>
        <dbReference type="EC" id="2.3.1.275"/>
    </reaction>
</comment>
<keyword evidence="2 10" id="KW-0444">Lipid biosynthesis</keyword>
<feature type="transmembrane region" description="Helical" evidence="10">
    <location>
        <begin position="87"/>
        <end position="105"/>
    </location>
</feature>
<accession>A0ABT4VWC2</accession>
<keyword evidence="6 10" id="KW-0443">Lipid metabolism</keyword>
<evidence type="ECO:0000256" key="9">
    <source>
        <dbReference type="ARBA" id="ARBA00023264"/>
    </source>
</evidence>
<evidence type="ECO:0000256" key="7">
    <source>
        <dbReference type="ARBA" id="ARBA00023136"/>
    </source>
</evidence>
<dbReference type="PANTHER" id="PTHR30309">
    <property type="entry name" value="INNER MEMBRANE PROTEIN YGIH"/>
    <property type="match status" value="1"/>
</dbReference>
<proteinExistence type="inferred from homology"/>
<feature type="transmembrane region" description="Helical" evidence="10">
    <location>
        <begin position="154"/>
        <end position="181"/>
    </location>
</feature>
<comment type="subcellular location">
    <subcellularLocation>
        <location evidence="10">Cell membrane</location>
        <topology evidence="10">Multi-pass membrane protein</topology>
    </subcellularLocation>
</comment>
<keyword evidence="4 10" id="KW-0812">Transmembrane</keyword>
<keyword evidence="3 10" id="KW-0808">Transferase</keyword>
<dbReference type="Pfam" id="PF02660">
    <property type="entry name" value="G3P_acyltransf"/>
    <property type="match status" value="1"/>
</dbReference>
<reference evidence="11 12" key="1">
    <citation type="submission" date="2023-01" db="EMBL/GenBank/DDBJ databases">
        <authorList>
            <person name="Yoon J.-W."/>
        </authorList>
    </citation>
    <scope>NUCLEOTIDE SEQUENCE [LARGE SCALE GENOMIC DNA]</scope>
    <source>
        <strain evidence="11 12">KMU-50</strain>
    </source>
</reference>
<keyword evidence="8 10" id="KW-0594">Phospholipid biosynthesis</keyword>
<comment type="similarity">
    <text evidence="10">Belongs to the PlsY family.</text>
</comment>
<dbReference type="InterPro" id="IPR003811">
    <property type="entry name" value="G3P_acylTferase_PlsY"/>
</dbReference>
<evidence type="ECO:0000256" key="1">
    <source>
        <dbReference type="ARBA" id="ARBA00022475"/>
    </source>
</evidence>
<dbReference type="GO" id="GO:0004366">
    <property type="term" value="F:glycerol-3-phosphate O-acyltransferase activity"/>
    <property type="evidence" value="ECO:0007669"/>
    <property type="project" value="UniProtKB-EC"/>
</dbReference>
<evidence type="ECO:0000256" key="2">
    <source>
        <dbReference type="ARBA" id="ARBA00022516"/>
    </source>
</evidence>
<dbReference type="HAMAP" id="MF_01043">
    <property type="entry name" value="PlsY"/>
    <property type="match status" value="1"/>
</dbReference>
<protein>
    <recommendedName>
        <fullName evidence="10">Glycerol-3-phosphate acyltransferase</fullName>
    </recommendedName>
    <alternativeName>
        <fullName evidence="10">Acyl-PO4 G3P acyltransferase</fullName>
    </alternativeName>
    <alternativeName>
        <fullName evidence="10">Acyl-phosphate--glycerol-3-phosphate acyltransferase</fullName>
    </alternativeName>
    <alternativeName>
        <fullName evidence="10">G3P acyltransferase</fullName>
        <shortName evidence="10">GPAT</shortName>
        <ecNumber evidence="10">2.3.1.275</ecNumber>
    </alternativeName>
    <alternativeName>
        <fullName evidence="10">Lysophosphatidic acid synthase</fullName>
        <shortName evidence="10">LPA synthase</shortName>
    </alternativeName>
</protein>
<keyword evidence="5 10" id="KW-1133">Transmembrane helix</keyword>
<dbReference type="Proteomes" id="UP001528040">
    <property type="component" value="Unassembled WGS sequence"/>
</dbReference>
<keyword evidence="11" id="KW-0012">Acyltransferase</keyword>
<evidence type="ECO:0000256" key="10">
    <source>
        <dbReference type="HAMAP-Rule" id="MF_01043"/>
    </source>
</evidence>
<dbReference type="NCBIfam" id="TIGR00023">
    <property type="entry name" value="glycerol-3-phosphate 1-O-acyltransferase PlsY"/>
    <property type="match status" value="1"/>
</dbReference>
<evidence type="ECO:0000256" key="5">
    <source>
        <dbReference type="ARBA" id="ARBA00022989"/>
    </source>
</evidence>
<evidence type="ECO:0000256" key="6">
    <source>
        <dbReference type="ARBA" id="ARBA00023098"/>
    </source>
</evidence>
<dbReference type="PANTHER" id="PTHR30309:SF0">
    <property type="entry name" value="GLYCEROL-3-PHOSPHATE ACYLTRANSFERASE-RELATED"/>
    <property type="match status" value="1"/>
</dbReference>
<evidence type="ECO:0000313" key="11">
    <source>
        <dbReference type="EMBL" id="MDA5092532.1"/>
    </source>
</evidence>
<comment type="caution">
    <text evidence="11">The sequence shown here is derived from an EMBL/GenBank/DDBJ whole genome shotgun (WGS) entry which is preliminary data.</text>
</comment>